<protein>
    <recommendedName>
        <fullName evidence="4">TIGR02300 family protein</fullName>
    </recommendedName>
</protein>
<name>C6XEY0_LIBAP</name>
<dbReference type="GeneID" id="93076697"/>
<dbReference type="Pfam" id="PF09538">
    <property type="entry name" value="FYDLN_acid"/>
    <property type="match status" value="1"/>
</dbReference>
<dbReference type="HOGENOM" id="CLU_140210_1_0_5"/>
<dbReference type="STRING" id="537021.CLIBASIA_01720"/>
<feature type="compositionally biased region" description="Basic and acidic residues" evidence="1">
    <location>
        <begin position="61"/>
        <end position="70"/>
    </location>
</feature>
<feature type="region of interest" description="Disordered" evidence="1">
    <location>
        <begin position="58"/>
        <end position="129"/>
    </location>
</feature>
<evidence type="ECO:0000313" key="2">
    <source>
        <dbReference type="EMBL" id="ACT56932.1"/>
    </source>
</evidence>
<dbReference type="NCBIfam" id="TIGR02300">
    <property type="entry name" value="FYDLN_acid"/>
    <property type="match status" value="1"/>
</dbReference>
<evidence type="ECO:0000313" key="3">
    <source>
        <dbReference type="Proteomes" id="UP000002744"/>
    </source>
</evidence>
<dbReference type="KEGG" id="las:CLIBASIA_01720"/>
<gene>
    <name evidence="2" type="ordered locus">CLIBASIA_01720</name>
</gene>
<dbReference type="Proteomes" id="UP000002744">
    <property type="component" value="Chromosome"/>
</dbReference>
<dbReference type="OrthoDB" id="9815689at2"/>
<evidence type="ECO:0000256" key="1">
    <source>
        <dbReference type="SAM" id="MobiDB-lite"/>
    </source>
</evidence>
<dbReference type="EMBL" id="CP001677">
    <property type="protein sequence ID" value="ACT56932.1"/>
    <property type="molecule type" value="Genomic_DNA"/>
</dbReference>
<sequence>MAKPELGTKRTCPDTGKRFYDLNKQVIVSPYTQNSWPLAYFEAPTSPEKEKEICSLEEETEVKPFVKHTSEEEEESPISKEEDDTSLDMEYVQEMDLDDDDDFLEQNDTDTDTDVVDMDISIPDDADEN</sequence>
<reference evidence="2 3" key="2">
    <citation type="journal article" date="2011" name="Appl. Environ. Microbiol.">
        <title>Diversity and plasticity of the intracellular plant pathogen and insect symbiont, 'Candidatus Liberibacter asiaticus', revealed by hyper variable prophage genes with intragenic tandem repeats.</title>
        <authorList>
            <person name="Zhou L."/>
            <person name="Powell C.A."/>
            <person name="Hoffman M.T."/>
            <person name="Li W."/>
            <person name="Fan G."/>
            <person name="Liu B."/>
            <person name="Lin H."/>
            <person name="Duan Y."/>
        </authorList>
    </citation>
    <scope>NUCLEOTIDE SEQUENCE [LARGE SCALE GENOMIC DNA]</scope>
    <source>
        <strain evidence="3">psy62</strain>
    </source>
</reference>
<dbReference type="InterPro" id="IPR012644">
    <property type="entry name" value="CHP02300_FYDLN_acid"/>
</dbReference>
<reference evidence="2 3" key="1">
    <citation type="journal article" date="2009" name="Mol. Plant Microbe Interact.">
        <title>Complete genome sequence of citrus huanglongbing bacterium, 'Candidatus Liberibacter asiaticus' obtained through metagenomics.</title>
        <authorList>
            <person name="Duan Y."/>
            <person name="Zhou L."/>
            <person name="Hall D.G."/>
            <person name="Li W."/>
            <person name="Doddapaneni H."/>
            <person name="Lin H."/>
            <person name="Liu L."/>
            <person name="Vahling C.M."/>
            <person name="Gabriel D.W."/>
            <person name="Williams K.P."/>
            <person name="Dickerman A."/>
            <person name="Sun Y."/>
            <person name="Gottwald T."/>
        </authorList>
    </citation>
    <scope>NUCLEOTIDE SEQUENCE [LARGE SCALE GENOMIC DNA]</scope>
    <source>
        <strain evidence="3">psy62</strain>
    </source>
</reference>
<dbReference type="AlphaFoldDB" id="C6XEY0"/>
<accession>C6XEY0</accession>
<feature type="compositionally biased region" description="Acidic residues" evidence="1">
    <location>
        <begin position="71"/>
        <end position="129"/>
    </location>
</feature>
<dbReference type="eggNOG" id="COG4530">
    <property type="taxonomic scope" value="Bacteria"/>
</dbReference>
<organism evidence="2 3">
    <name type="scientific">Liberibacter asiaticus (strain psy62)</name>
    <dbReference type="NCBI Taxonomy" id="537021"/>
    <lineage>
        <taxon>Bacteria</taxon>
        <taxon>Pseudomonadati</taxon>
        <taxon>Pseudomonadota</taxon>
        <taxon>Alphaproteobacteria</taxon>
        <taxon>Hyphomicrobiales</taxon>
        <taxon>Rhizobiaceae</taxon>
        <taxon>Liberibacter</taxon>
    </lineage>
</organism>
<proteinExistence type="predicted"/>
<dbReference type="RefSeq" id="WP_012778678.1">
    <property type="nucleotide sequence ID" value="NC_012985.3"/>
</dbReference>
<evidence type="ECO:0008006" key="4">
    <source>
        <dbReference type="Google" id="ProtNLM"/>
    </source>
</evidence>